<dbReference type="EMBL" id="JBHSPB010000002">
    <property type="protein sequence ID" value="MFC5719134.1"/>
    <property type="molecule type" value="Genomic_DNA"/>
</dbReference>
<comment type="caution">
    <text evidence="1">The sequence shown here is derived from an EMBL/GenBank/DDBJ whole genome shotgun (WGS) entry which is preliminary data.</text>
</comment>
<gene>
    <name evidence="1" type="ORF">ACFP1Z_02910</name>
</gene>
<evidence type="ECO:0000313" key="1">
    <source>
        <dbReference type="EMBL" id="MFC5719134.1"/>
    </source>
</evidence>
<reference evidence="2" key="1">
    <citation type="journal article" date="2019" name="Int. J. Syst. Evol. Microbiol.">
        <title>The Global Catalogue of Microorganisms (GCM) 10K type strain sequencing project: providing services to taxonomists for standard genome sequencing and annotation.</title>
        <authorList>
            <consortium name="The Broad Institute Genomics Platform"/>
            <consortium name="The Broad Institute Genome Sequencing Center for Infectious Disease"/>
            <person name="Wu L."/>
            <person name="Ma J."/>
        </authorList>
    </citation>
    <scope>NUCLEOTIDE SEQUENCE [LARGE SCALE GENOMIC DNA]</scope>
    <source>
        <strain evidence="2">CGMCC 4.7304</strain>
    </source>
</reference>
<accession>A0ABW0YV75</accession>
<dbReference type="RefSeq" id="WP_390314143.1">
    <property type="nucleotide sequence ID" value="NZ_JBHSPB010000002.1"/>
</dbReference>
<evidence type="ECO:0000313" key="2">
    <source>
        <dbReference type="Proteomes" id="UP001596083"/>
    </source>
</evidence>
<protein>
    <submittedName>
        <fullName evidence="1">Uncharacterized protein</fullName>
    </submittedName>
</protein>
<organism evidence="1 2">
    <name type="scientific">Streptomyces gamaensis</name>
    <dbReference type="NCBI Taxonomy" id="1763542"/>
    <lineage>
        <taxon>Bacteria</taxon>
        <taxon>Bacillati</taxon>
        <taxon>Actinomycetota</taxon>
        <taxon>Actinomycetes</taxon>
        <taxon>Kitasatosporales</taxon>
        <taxon>Streptomycetaceae</taxon>
        <taxon>Streptomyces</taxon>
    </lineage>
</organism>
<name>A0ABW0YV75_9ACTN</name>
<sequence>MTAPPGEHEPAAVRPCRFCLGFVIQRAVARREGLWTKAAALEKELHQHELEHQRKEARS</sequence>
<proteinExistence type="predicted"/>
<keyword evidence="2" id="KW-1185">Reference proteome</keyword>
<dbReference type="Proteomes" id="UP001596083">
    <property type="component" value="Unassembled WGS sequence"/>
</dbReference>